<accession>A0A2N3I582</accession>
<evidence type="ECO:0000313" key="5">
    <source>
        <dbReference type="Proteomes" id="UP000233535"/>
    </source>
</evidence>
<keyword evidence="5" id="KW-1185">Reference proteome</keyword>
<dbReference type="Proteomes" id="UP000233535">
    <property type="component" value="Unassembled WGS sequence"/>
</dbReference>
<dbReference type="Pfam" id="PF00440">
    <property type="entry name" value="TetR_N"/>
    <property type="match status" value="1"/>
</dbReference>
<organism evidence="4 5">
    <name type="scientific">Labilibaculum filiforme</name>
    <dbReference type="NCBI Taxonomy" id="1940526"/>
    <lineage>
        <taxon>Bacteria</taxon>
        <taxon>Pseudomonadati</taxon>
        <taxon>Bacteroidota</taxon>
        <taxon>Bacteroidia</taxon>
        <taxon>Marinilabiliales</taxon>
        <taxon>Marinifilaceae</taxon>
        <taxon>Labilibaculum</taxon>
    </lineage>
</organism>
<comment type="caution">
    <text evidence="4">The sequence shown here is derived from an EMBL/GenBank/DDBJ whole genome shotgun (WGS) entry which is preliminary data.</text>
</comment>
<dbReference type="GO" id="GO:0003677">
    <property type="term" value="F:DNA binding"/>
    <property type="evidence" value="ECO:0007669"/>
    <property type="project" value="UniProtKB-UniRule"/>
</dbReference>
<reference evidence="4 5" key="1">
    <citation type="journal article" date="2017" name="Front. Microbiol.">
        <title>Labilibaculum manganireducens gen. nov., sp. nov. and Labilibaculum filiforme sp. nov., Novel Bacteroidetes Isolated from Subsurface Sediments of the Baltic Sea.</title>
        <authorList>
            <person name="Vandieken V."/>
            <person name="Marshall I.P."/>
            <person name="Niemann H."/>
            <person name="Engelen B."/>
            <person name="Cypionka H."/>
        </authorList>
    </citation>
    <scope>NUCLEOTIDE SEQUENCE [LARGE SCALE GENOMIC DNA]</scope>
    <source>
        <strain evidence="4 5">59.16B</strain>
    </source>
</reference>
<dbReference type="InterPro" id="IPR009057">
    <property type="entry name" value="Homeodomain-like_sf"/>
</dbReference>
<name>A0A2N3I582_9BACT</name>
<proteinExistence type="predicted"/>
<feature type="domain" description="HTH tetR-type" evidence="3">
    <location>
        <begin position="7"/>
        <end position="67"/>
    </location>
</feature>
<evidence type="ECO:0000259" key="3">
    <source>
        <dbReference type="PROSITE" id="PS50977"/>
    </source>
</evidence>
<dbReference type="PROSITE" id="PS50977">
    <property type="entry name" value="HTH_TETR_2"/>
    <property type="match status" value="1"/>
</dbReference>
<protein>
    <recommendedName>
        <fullName evidence="3">HTH tetR-type domain-containing protein</fullName>
    </recommendedName>
</protein>
<gene>
    <name evidence="4" type="ORF">BZG02_00220</name>
</gene>
<dbReference type="SUPFAM" id="SSF46689">
    <property type="entry name" value="Homeodomain-like"/>
    <property type="match status" value="1"/>
</dbReference>
<keyword evidence="1 2" id="KW-0238">DNA-binding</keyword>
<dbReference type="AlphaFoldDB" id="A0A2N3I582"/>
<evidence type="ECO:0000256" key="1">
    <source>
        <dbReference type="ARBA" id="ARBA00023125"/>
    </source>
</evidence>
<dbReference type="EMBL" id="MVDD01000001">
    <property type="protein sequence ID" value="PKQ65468.1"/>
    <property type="molecule type" value="Genomic_DNA"/>
</dbReference>
<dbReference type="InterPro" id="IPR001647">
    <property type="entry name" value="HTH_TetR"/>
</dbReference>
<evidence type="ECO:0000256" key="2">
    <source>
        <dbReference type="PROSITE-ProRule" id="PRU00335"/>
    </source>
</evidence>
<evidence type="ECO:0000313" key="4">
    <source>
        <dbReference type="EMBL" id="PKQ65468.1"/>
    </source>
</evidence>
<feature type="DNA-binding region" description="H-T-H motif" evidence="2">
    <location>
        <begin position="30"/>
        <end position="49"/>
    </location>
</feature>
<dbReference type="Gene3D" id="1.10.357.10">
    <property type="entry name" value="Tetracycline Repressor, domain 2"/>
    <property type="match status" value="1"/>
</dbReference>
<sequence length="191" mass="22434">MAKTDKIEIQERVTKVAMEMILKFGLRGLNMVDLAKECGLAKATLYKIIGSKEDLIREIALEIFDINIVKVLDPIMKQDDPVLAFNQFLDNYFNYAVESQKILIDQIYKEYPLIEKDVKANYDKMIVKMHHRFIVWQNNKLIRSDINVDYFLESVEALNEFYIRSDYSNEEIIRRLRAVFITAFRGIGILL</sequence>